<evidence type="ECO:0000313" key="11">
    <source>
        <dbReference type="Proteomes" id="UP000332515"/>
    </source>
</evidence>
<comment type="caution">
    <text evidence="10">The sequence shown here is derived from an EMBL/GenBank/DDBJ whole genome shotgun (WGS) entry which is preliminary data.</text>
</comment>
<feature type="region of interest" description="Disordered" evidence="8">
    <location>
        <begin position="1"/>
        <end position="29"/>
    </location>
</feature>
<keyword evidence="5 10" id="KW-0067">ATP-binding</keyword>
<organism evidence="10 11">
    <name type="scientific">Segnochrobactrum spirostomi</name>
    <dbReference type="NCBI Taxonomy" id="2608987"/>
    <lineage>
        <taxon>Bacteria</taxon>
        <taxon>Pseudomonadati</taxon>
        <taxon>Pseudomonadota</taxon>
        <taxon>Alphaproteobacteria</taxon>
        <taxon>Hyphomicrobiales</taxon>
        <taxon>Segnochrobactraceae</taxon>
        <taxon>Segnochrobactrum</taxon>
    </lineage>
</organism>
<dbReference type="SMART" id="SM00382">
    <property type="entry name" value="AAA"/>
    <property type="match status" value="1"/>
</dbReference>
<evidence type="ECO:0000256" key="1">
    <source>
        <dbReference type="ARBA" id="ARBA00005417"/>
    </source>
</evidence>
<proteinExistence type="inferred from homology"/>
<dbReference type="EMBL" id="VWNA01000001">
    <property type="protein sequence ID" value="MQT12562.1"/>
    <property type="molecule type" value="Genomic_DNA"/>
</dbReference>
<evidence type="ECO:0000313" key="10">
    <source>
        <dbReference type="EMBL" id="MQT12562.1"/>
    </source>
</evidence>
<feature type="compositionally biased region" description="Low complexity" evidence="8">
    <location>
        <begin position="1"/>
        <end position="19"/>
    </location>
</feature>
<evidence type="ECO:0000256" key="2">
    <source>
        <dbReference type="ARBA" id="ARBA00022448"/>
    </source>
</evidence>
<keyword evidence="3" id="KW-1003">Cell membrane</keyword>
<evidence type="ECO:0000256" key="3">
    <source>
        <dbReference type="ARBA" id="ARBA00022475"/>
    </source>
</evidence>
<dbReference type="PROSITE" id="PS50893">
    <property type="entry name" value="ABC_TRANSPORTER_2"/>
    <property type="match status" value="1"/>
</dbReference>
<dbReference type="Proteomes" id="UP000332515">
    <property type="component" value="Unassembled WGS sequence"/>
</dbReference>
<sequence>MSAALPLAASPFAPSASVPQTPAQDHAAPRAGLAITLQRLSRRFGDKRVLDSIDLHIPAGQFVAIVGKSGCGKSTLLRLLAGLDEPTGGRIVHDGAAEGAVTRIMFQEPRLLPWERVLSNVEVGLPPALKGEARQARARAMLEAVGLSERAGEWPAVLSGGQKQRVALARALASGPRLLALDEPLGALDALTRIEMQGLVERIWREQHFTAILVTHDVSEALALADRVILIDGGRIALDLDVPLPRPRPRGSAELAALEGRILDRLFAA</sequence>
<dbReference type="InterPro" id="IPR027417">
    <property type="entry name" value="P-loop_NTPase"/>
</dbReference>
<dbReference type="InterPro" id="IPR050166">
    <property type="entry name" value="ABC_transporter_ATP-bind"/>
</dbReference>
<dbReference type="InterPro" id="IPR003439">
    <property type="entry name" value="ABC_transporter-like_ATP-bd"/>
</dbReference>
<dbReference type="InterPro" id="IPR017871">
    <property type="entry name" value="ABC_transporter-like_CS"/>
</dbReference>
<dbReference type="GO" id="GO:0005524">
    <property type="term" value="F:ATP binding"/>
    <property type="evidence" value="ECO:0007669"/>
    <property type="project" value="UniProtKB-KW"/>
</dbReference>
<dbReference type="RefSeq" id="WP_153479811.1">
    <property type="nucleotide sequence ID" value="NZ_VWNA01000001.1"/>
</dbReference>
<keyword evidence="2" id="KW-0813">Transport</keyword>
<keyword evidence="11" id="KW-1185">Reference proteome</keyword>
<keyword evidence="6" id="KW-1278">Translocase</keyword>
<evidence type="ECO:0000256" key="4">
    <source>
        <dbReference type="ARBA" id="ARBA00022741"/>
    </source>
</evidence>
<dbReference type="GO" id="GO:0016887">
    <property type="term" value="F:ATP hydrolysis activity"/>
    <property type="evidence" value="ECO:0007669"/>
    <property type="project" value="InterPro"/>
</dbReference>
<evidence type="ECO:0000259" key="9">
    <source>
        <dbReference type="PROSITE" id="PS50893"/>
    </source>
</evidence>
<gene>
    <name evidence="10" type="ORF">F0357_07795</name>
</gene>
<dbReference type="PROSITE" id="PS00211">
    <property type="entry name" value="ABC_TRANSPORTER_1"/>
    <property type="match status" value="1"/>
</dbReference>
<dbReference type="PANTHER" id="PTHR42788">
    <property type="entry name" value="TAURINE IMPORT ATP-BINDING PROTEIN-RELATED"/>
    <property type="match status" value="1"/>
</dbReference>
<feature type="domain" description="ABC transporter" evidence="9">
    <location>
        <begin position="35"/>
        <end position="258"/>
    </location>
</feature>
<comment type="similarity">
    <text evidence="1">Belongs to the ABC transporter superfamily.</text>
</comment>
<dbReference type="InterPro" id="IPR003593">
    <property type="entry name" value="AAA+_ATPase"/>
</dbReference>
<dbReference type="SUPFAM" id="SSF52540">
    <property type="entry name" value="P-loop containing nucleoside triphosphate hydrolases"/>
    <property type="match status" value="1"/>
</dbReference>
<dbReference type="AlphaFoldDB" id="A0A6A7Y482"/>
<dbReference type="PANTHER" id="PTHR42788:SF17">
    <property type="entry name" value="ALIPHATIC SULFONATES IMPORT ATP-BINDING PROTEIN SSUB"/>
    <property type="match status" value="1"/>
</dbReference>
<dbReference type="Pfam" id="PF00005">
    <property type="entry name" value="ABC_tran"/>
    <property type="match status" value="1"/>
</dbReference>
<name>A0A6A7Y482_9HYPH</name>
<reference evidence="10 11" key="1">
    <citation type="submission" date="2019-09" db="EMBL/GenBank/DDBJ databases">
        <title>Segnochrobactrum spirostomi gen. nov., sp. nov., isolated from the ciliate Spirostomum cf. yagiui and description of a novel family, Segnochrobactraceae fam. nov. within the order Rhizobiales of the class Alphaproteobacteria.</title>
        <authorList>
            <person name="Akter S."/>
            <person name="Shazib S.U.A."/>
            <person name="Shin M.K."/>
        </authorList>
    </citation>
    <scope>NUCLEOTIDE SEQUENCE [LARGE SCALE GENOMIC DNA]</scope>
    <source>
        <strain evidence="10 11">Sp-1</strain>
    </source>
</reference>
<keyword evidence="4" id="KW-0547">Nucleotide-binding</keyword>
<evidence type="ECO:0000256" key="8">
    <source>
        <dbReference type="SAM" id="MobiDB-lite"/>
    </source>
</evidence>
<accession>A0A6A7Y482</accession>
<protein>
    <submittedName>
        <fullName evidence="10">ATP-binding cassette domain-containing protein</fullName>
    </submittedName>
</protein>
<keyword evidence="7" id="KW-0472">Membrane</keyword>
<dbReference type="Gene3D" id="3.40.50.300">
    <property type="entry name" value="P-loop containing nucleotide triphosphate hydrolases"/>
    <property type="match status" value="1"/>
</dbReference>
<evidence type="ECO:0000256" key="6">
    <source>
        <dbReference type="ARBA" id="ARBA00022967"/>
    </source>
</evidence>
<evidence type="ECO:0000256" key="7">
    <source>
        <dbReference type="ARBA" id="ARBA00023136"/>
    </source>
</evidence>
<evidence type="ECO:0000256" key="5">
    <source>
        <dbReference type="ARBA" id="ARBA00022840"/>
    </source>
</evidence>